<dbReference type="Pfam" id="PF07835">
    <property type="entry name" value="COX4_pro_2"/>
    <property type="match status" value="1"/>
</dbReference>
<reference evidence="3 4" key="1">
    <citation type="submission" date="2022-10" db="EMBL/GenBank/DDBJ databases">
        <title>Defluviimonas sp. nov., isolated from ocean surface sediments.</title>
        <authorList>
            <person name="He W."/>
            <person name="Wang L."/>
            <person name="Zhang D.-F."/>
        </authorList>
    </citation>
    <scope>NUCLEOTIDE SEQUENCE [LARGE SCALE GENOMIC DNA]</scope>
    <source>
        <strain evidence="3 4">WL0024</strain>
    </source>
</reference>
<feature type="transmembrane region" description="Helical" evidence="1">
    <location>
        <begin position="21"/>
        <end position="42"/>
    </location>
</feature>
<dbReference type="InterPro" id="IPR036596">
    <property type="entry name" value="Cyt-C_aa3_sf"/>
</dbReference>
<dbReference type="InterPro" id="IPR012422">
    <property type="entry name" value="Cyt_c_oxidase_su4_bac-aa3"/>
</dbReference>
<accession>A0ABT2X2V9</accession>
<gene>
    <name evidence="3" type="ORF">OEZ60_09710</name>
</gene>
<evidence type="ECO:0000259" key="2">
    <source>
        <dbReference type="Pfam" id="PF07835"/>
    </source>
</evidence>
<keyword evidence="4" id="KW-1185">Reference proteome</keyword>
<comment type="caution">
    <text evidence="3">The sequence shown here is derived from an EMBL/GenBank/DDBJ whole genome shotgun (WGS) entry which is preliminary data.</text>
</comment>
<dbReference type="Proteomes" id="UP001209535">
    <property type="component" value="Unassembled WGS sequence"/>
</dbReference>
<organism evidence="3 4">
    <name type="scientific">Albidovulum salinarum</name>
    <dbReference type="NCBI Taxonomy" id="2984153"/>
    <lineage>
        <taxon>Bacteria</taxon>
        <taxon>Pseudomonadati</taxon>
        <taxon>Pseudomonadota</taxon>
        <taxon>Alphaproteobacteria</taxon>
        <taxon>Rhodobacterales</taxon>
        <taxon>Paracoccaceae</taxon>
        <taxon>Albidovulum</taxon>
    </lineage>
</organism>
<dbReference type="RefSeq" id="WP_263335466.1">
    <property type="nucleotide sequence ID" value="NZ_JAOVQO010000008.1"/>
</dbReference>
<evidence type="ECO:0000313" key="4">
    <source>
        <dbReference type="Proteomes" id="UP001209535"/>
    </source>
</evidence>
<feature type="domain" description="Cytochrome c oxidase subunit IV bacterial aa3 type" evidence="2">
    <location>
        <begin position="4"/>
        <end position="43"/>
    </location>
</feature>
<protein>
    <submittedName>
        <fullName evidence="3">Aa3-type cytochrome c oxidase subunit IV</fullName>
    </submittedName>
</protein>
<evidence type="ECO:0000313" key="3">
    <source>
        <dbReference type="EMBL" id="MCU9848283.1"/>
    </source>
</evidence>
<keyword evidence="1" id="KW-0812">Transmembrane</keyword>
<dbReference type="Gene3D" id="1.20.5.160">
    <property type="entry name" value="Bacterial aa3 type cytochrome c oxidase subunit IV"/>
    <property type="match status" value="1"/>
</dbReference>
<name>A0ABT2X2V9_9RHOB</name>
<keyword evidence="1" id="KW-1133">Transmembrane helix</keyword>
<evidence type="ECO:0000256" key="1">
    <source>
        <dbReference type="SAM" id="Phobius"/>
    </source>
</evidence>
<proteinExistence type="predicted"/>
<dbReference type="SUPFAM" id="SSF81469">
    <property type="entry name" value="Bacterial aa3 type cytochrome c oxidase subunit IV"/>
    <property type="match status" value="1"/>
</dbReference>
<dbReference type="EMBL" id="JAOVQO010000008">
    <property type="protein sequence ID" value="MCU9848283.1"/>
    <property type="molecule type" value="Genomic_DNA"/>
</dbReference>
<sequence length="44" mass="4859">MAEHKHGSMDIRTQEKTFDGFVRFVTWGAAISILVLIVLALANA</sequence>
<keyword evidence="1" id="KW-0472">Membrane</keyword>